<accession>A0AAD7K610</accession>
<keyword evidence="4" id="KW-0472">Membrane</keyword>
<gene>
    <name evidence="5" type="ORF">DFH07DRAFT_1036137</name>
</gene>
<protein>
    <recommendedName>
        <fullName evidence="7">Glutathione S-transferase</fullName>
    </recommendedName>
</protein>
<evidence type="ECO:0000256" key="4">
    <source>
        <dbReference type="ARBA" id="ARBA00023136"/>
    </source>
</evidence>
<dbReference type="GO" id="GO:0004602">
    <property type="term" value="F:glutathione peroxidase activity"/>
    <property type="evidence" value="ECO:0007669"/>
    <property type="project" value="TreeGrafter"/>
</dbReference>
<dbReference type="Pfam" id="PF01124">
    <property type="entry name" value="MAPEG"/>
    <property type="match status" value="1"/>
</dbReference>
<sequence length="411" mass="45030">MSTITVPTGFSYVAASLVSTVVLLRYQAYSVSKSRKIAGIEYPQLYAEKSEMAASPAAVAFNCSQRAHQNTLEDIAQIYIMTVVLGLKHPIPAASALGLWVVGRFAYTIGTLEPTSVAFKREPLRGELGQTRILAFEHHALQPRDQCAIHDVPPGRDHFRKGGGGRHHVFALDAEDAEARQGGGAPAGSYVKRWKNGASRRRWLSTSNISRAGTCVIISRSVSSLRGMSSIRVETRGARSEEIVFERGVVGFGEGRGRRNANSFKGRAIVHTYNCKRFMLIMGTVKEELGKRRLRRLVCGHVRSPCHRGRTLFCPSLTSHEITAWSECREGAAEIPTNPKDHFTGCSMAPQGSSSRSRLRLPLDVYSTAKYVTEDLPAFWVSTVAVAAIFGPRLGFPARLPALYQAVITAD</sequence>
<dbReference type="SUPFAM" id="SSF161084">
    <property type="entry name" value="MAPEG domain-like"/>
    <property type="match status" value="1"/>
</dbReference>
<comment type="caution">
    <text evidence="5">The sequence shown here is derived from an EMBL/GenBank/DDBJ whole genome shotgun (WGS) entry which is preliminary data.</text>
</comment>
<dbReference type="GO" id="GO:0005635">
    <property type="term" value="C:nuclear envelope"/>
    <property type="evidence" value="ECO:0007669"/>
    <property type="project" value="TreeGrafter"/>
</dbReference>
<dbReference type="Proteomes" id="UP001215280">
    <property type="component" value="Unassembled WGS sequence"/>
</dbReference>
<keyword evidence="6" id="KW-1185">Reference proteome</keyword>
<dbReference type="EMBL" id="JARJLG010000009">
    <property type="protein sequence ID" value="KAJ7777881.1"/>
    <property type="molecule type" value="Genomic_DNA"/>
</dbReference>
<keyword evidence="2" id="KW-0812">Transmembrane</keyword>
<dbReference type="GO" id="GO:0005783">
    <property type="term" value="C:endoplasmic reticulum"/>
    <property type="evidence" value="ECO:0007669"/>
    <property type="project" value="TreeGrafter"/>
</dbReference>
<dbReference type="Gene3D" id="1.20.120.550">
    <property type="entry name" value="Membrane associated eicosanoid/glutathione metabolism-like domain"/>
    <property type="match status" value="1"/>
</dbReference>
<evidence type="ECO:0000256" key="3">
    <source>
        <dbReference type="ARBA" id="ARBA00022989"/>
    </source>
</evidence>
<dbReference type="InterPro" id="IPR001129">
    <property type="entry name" value="Membr-assoc_MAPEG"/>
</dbReference>
<name>A0AAD7K610_9AGAR</name>
<reference evidence="5" key="1">
    <citation type="submission" date="2023-03" db="EMBL/GenBank/DDBJ databases">
        <title>Massive genome expansion in bonnet fungi (Mycena s.s.) driven by repeated elements and novel gene families across ecological guilds.</title>
        <authorList>
            <consortium name="Lawrence Berkeley National Laboratory"/>
            <person name="Harder C.B."/>
            <person name="Miyauchi S."/>
            <person name="Viragh M."/>
            <person name="Kuo A."/>
            <person name="Thoen E."/>
            <person name="Andreopoulos B."/>
            <person name="Lu D."/>
            <person name="Skrede I."/>
            <person name="Drula E."/>
            <person name="Henrissat B."/>
            <person name="Morin E."/>
            <person name="Kohler A."/>
            <person name="Barry K."/>
            <person name="LaButti K."/>
            <person name="Morin E."/>
            <person name="Salamov A."/>
            <person name="Lipzen A."/>
            <person name="Mereny Z."/>
            <person name="Hegedus B."/>
            <person name="Baldrian P."/>
            <person name="Stursova M."/>
            <person name="Weitz H."/>
            <person name="Taylor A."/>
            <person name="Grigoriev I.V."/>
            <person name="Nagy L.G."/>
            <person name="Martin F."/>
            <person name="Kauserud H."/>
        </authorList>
    </citation>
    <scope>NUCLEOTIDE SEQUENCE</scope>
    <source>
        <strain evidence="5">CBHHK188m</strain>
    </source>
</reference>
<dbReference type="PANTHER" id="PTHR10250:SF26">
    <property type="entry name" value="GLUTATHIONE S-TRANSFERASE 3, MITOCHONDRIAL"/>
    <property type="match status" value="1"/>
</dbReference>
<keyword evidence="3" id="KW-1133">Transmembrane helix</keyword>
<proteinExistence type="predicted"/>
<organism evidence="5 6">
    <name type="scientific">Mycena maculata</name>
    <dbReference type="NCBI Taxonomy" id="230809"/>
    <lineage>
        <taxon>Eukaryota</taxon>
        <taxon>Fungi</taxon>
        <taxon>Dikarya</taxon>
        <taxon>Basidiomycota</taxon>
        <taxon>Agaricomycotina</taxon>
        <taxon>Agaricomycetes</taxon>
        <taxon>Agaricomycetidae</taxon>
        <taxon>Agaricales</taxon>
        <taxon>Marasmiineae</taxon>
        <taxon>Mycenaceae</taxon>
        <taxon>Mycena</taxon>
    </lineage>
</organism>
<evidence type="ECO:0000256" key="2">
    <source>
        <dbReference type="ARBA" id="ARBA00022692"/>
    </source>
</evidence>
<evidence type="ECO:0000256" key="1">
    <source>
        <dbReference type="ARBA" id="ARBA00004141"/>
    </source>
</evidence>
<dbReference type="InterPro" id="IPR023352">
    <property type="entry name" value="MAPEG-like_dom_sf"/>
</dbReference>
<comment type="subcellular location">
    <subcellularLocation>
        <location evidence="1">Membrane</location>
        <topology evidence="1">Multi-pass membrane protein</topology>
    </subcellularLocation>
</comment>
<evidence type="ECO:0000313" key="6">
    <source>
        <dbReference type="Proteomes" id="UP001215280"/>
    </source>
</evidence>
<evidence type="ECO:0008006" key="7">
    <source>
        <dbReference type="Google" id="ProtNLM"/>
    </source>
</evidence>
<dbReference type="AlphaFoldDB" id="A0AAD7K610"/>
<dbReference type="PANTHER" id="PTHR10250">
    <property type="entry name" value="MICROSOMAL GLUTATHIONE S-TRANSFERASE"/>
    <property type="match status" value="1"/>
</dbReference>
<dbReference type="GO" id="GO:0016020">
    <property type="term" value="C:membrane"/>
    <property type="evidence" value="ECO:0007669"/>
    <property type="project" value="UniProtKB-SubCell"/>
</dbReference>
<evidence type="ECO:0000313" key="5">
    <source>
        <dbReference type="EMBL" id="KAJ7777881.1"/>
    </source>
</evidence>
<dbReference type="GO" id="GO:0004364">
    <property type="term" value="F:glutathione transferase activity"/>
    <property type="evidence" value="ECO:0007669"/>
    <property type="project" value="TreeGrafter"/>
</dbReference>
<dbReference type="InterPro" id="IPR050997">
    <property type="entry name" value="MAPEG"/>
</dbReference>